<dbReference type="Proteomes" id="UP000266723">
    <property type="component" value="Unassembled WGS sequence"/>
</dbReference>
<keyword evidence="2" id="KW-1185">Reference proteome</keyword>
<reference evidence="1 2" key="1">
    <citation type="journal article" date="2020" name="BMC Genomics">
        <title>Intraspecific diversification of the crop wild relative Brassica cretica Lam. using demographic model selection.</title>
        <authorList>
            <person name="Kioukis A."/>
            <person name="Michalopoulou V.A."/>
            <person name="Briers L."/>
            <person name="Pirintsos S."/>
            <person name="Studholme D.J."/>
            <person name="Pavlidis P."/>
            <person name="Sarris P.F."/>
        </authorList>
    </citation>
    <scope>NUCLEOTIDE SEQUENCE [LARGE SCALE GENOMIC DNA]</scope>
    <source>
        <strain evidence="2">cv. PFS-1207/04</strain>
    </source>
</reference>
<comment type="caution">
    <text evidence="1">The sequence shown here is derived from an EMBL/GenBank/DDBJ whole genome shotgun (WGS) entry which is preliminary data.</text>
</comment>
<evidence type="ECO:0000313" key="1">
    <source>
        <dbReference type="EMBL" id="KAF3580370.1"/>
    </source>
</evidence>
<proteinExistence type="predicted"/>
<accession>A0ABQ7DT18</accession>
<evidence type="ECO:0000313" key="2">
    <source>
        <dbReference type="Proteomes" id="UP000266723"/>
    </source>
</evidence>
<name>A0ABQ7DT18_BRACR</name>
<gene>
    <name evidence="1" type="ORF">DY000_02033525</name>
</gene>
<protein>
    <submittedName>
        <fullName evidence="1">Uncharacterized protein</fullName>
    </submittedName>
</protein>
<dbReference type="EMBL" id="QGKV02000649">
    <property type="protein sequence ID" value="KAF3580370.1"/>
    <property type="molecule type" value="Genomic_DNA"/>
</dbReference>
<sequence length="229" mass="25692">MIHEDISYNDLIGVVLEDFGIDDNRNNINLSYVSPSKLNFGSKELPPVFIRNDRQVTSYLNKLQENGGLHLCVTIKTRDEVLITHDLPIAGNSNPLERKTQISPMIMSNMVQTRDEISSTHDWLIVGTSNAVEELILELLRGATWAKIFPTNQSASSRTSSTFIRVGLTSIKAVQSCLADNEGFGWSPHAVSDPFVAYKQCSGNKMDKILAYHLMYQKLDVPIPLWKKL</sequence>
<organism evidence="1 2">
    <name type="scientific">Brassica cretica</name>
    <name type="common">Mustard</name>
    <dbReference type="NCBI Taxonomy" id="69181"/>
    <lineage>
        <taxon>Eukaryota</taxon>
        <taxon>Viridiplantae</taxon>
        <taxon>Streptophyta</taxon>
        <taxon>Embryophyta</taxon>
        <taxon>Tracheophyta</taxon>
        <taxon>Spermatophyta</taxon>
        <taxon>Magnoliopsida</taxon>
        <taxon>eudicotyledons</taxon>
        <taxon>Gunneridae</taxon>
        <taxon>Pentapetalae</taxon>
        <taxon>rosids</taxon>
        <taxon>malvids</taxon>
        <taxon>Brassicales</taxon>
        <taxon>Brassicaceae</taxon>
        <taxon>Brassiceae</taxon>
        <taxon>Brassica</taxon>
    </lineage>
</organism>